<protein>
    <recommendedName>
        <fullName evidence="2">Prion-inhibition and propagation HeLo domain-containing protein</fullName>
    </recommendedName>
</protein>
<organism evidence="3 4">
    <name type="scientific">Colletotrichum asianum</name>
    <dbReference type="NCBI Taxonomy" id="702518"/>
    <lineage>
        <taxon>Eukaryota</taxon>
        <taxon>Fungi</taxon>
        <taxon>Dikarya</taxon>
        <taxon>Ascomycota</taxon>
        <taxon>Pezizomycotina</taxon>
        <taxon>Sordariomycetes</taxon>
        <taxon>Hypocreomycetidae</taxon>
        <taxon>Glomerellales</taxon>
        <taxon>Glomerellaceae</taxon>
        <taxon>Colletotrichum</taxon>
        <taxon>Colletotrichum gloeosporioides species complex</taxon>
    </lineage>
</organism>
<feature type="domain" description="Prion-inhibition and propagation HeLo" evidence="2">
    <location>
        <begin position="27"/>
        <end position="177"/>
    </location>
</feature>
<accession>A0A8H3WBE2</accession>
<evidence type="ECO:0000313" key="3">
    <source>
        <dbReference type="EMBL" id="KAF0325786.1"/>
    </source>
</evidence>
<dbReference type="AlphaFoldDB" id="A0A8H3WBE2"/>
<evidence type="ECO:0000256" key="1">
    <source>
        <dbReference type="SAM" id="MobiDB-lite"/>
    </source>
</evidence>
<dbReference type="InterPro" id="IPR038305">
    <property type="entry name" value="HeLo_sf"/>
</dbReference>
<comment type="caution">
    <text evidence="3">The sequence shown here is derived from an EMBL/GenBank/DDBJ whole genome shotgun (WGS) entry which is preliminary data.</text>
</comment>
<dbReference type="EMBL" id="WOWK01000034">
    <property type="protein sequence ID" value="KAF0325786.1"/>
    <property type="molecule type" value="Genomic_DNA"/>
</dbReference>
<gene>
    <name evidence="3" type="ORF">GQ607_006918</name>
</gene>
<dbReference type="Gene3D" id="1.20.120.1020">
    <property type="entry name" value="Prion-inhibition and propagation, HeLo domain"/>
    <property type="match status" value="1"/>
</dbReference>
<evidence type="ECO:0000313" key="4">
    <source>
        <dbReference type="Proteomes" id="UP000434172"/>
    </source>
</evidence>
<dbReference type="OrthoDB" id="4844436at2759"/>
<sequence length="357" mass="40295">MDPLSIAGLTIAVLDQLWKIGNRTAELVSDYREFDTDTRILENKIRDENNRTRALQLLLFELSSTYGGKSLFEQFDKDVQDQILVFLEQASDVLEQAYRLLNRRQKSDIKGKDPQSPAKPNFMSTISPAPSSTSLSPGDSILKRPKSFQRIKWSLMDKKRVGTIIEDFSELNGRIHESIKLWCPGTSIGVNLQHLNRLETDDNSRALGFDVDARLQLTISQNQTTATSLEMNDPPCEDVSRMPKVLEANSAFLTGKTRRTLSNIFPILQNRQAVATGVHSEKSGFSKVRDPHAIKKHLIKHAEKRLGAKMGDKYQKVVLKCLKGDFEVVDDIKEDLKLQQAFRANVVDLLQRSADSV</sequence>
<feature type="compositionally biased region" description="Polar residues" evidence="1">
    <location>
        <begin position="122"/>
        <end position="137"/>
    </location>
</feature>
<keyword evidence="4" id="KW-1185">Reference proteome</keyword>
<dbReference type="PANTHER" id="PTHR37542">
    <property type="entry name" value="HELO DOMAIN-CONTAINING PROTEIN-RELATED"/>
    <property type="match status" value="1"/>
</dbReference>
<reference evidence="3 4" key="1">
    <citation type="submission" date="2019-12" db="EMBL/GenBank/DDBJ databases">
        <title>A genome sequence resource for the geographically widespread anthracnose pathogen Colletotrichum asianum.</title>
        <authorList>
            <person name="Meng Y."/>
        </authorList>
    </citation>
    <scope>NUCLEOTIDE SEQUENCE [LARGE SCALE GENOMIC DNA]</scope>
    <source>
        <strain evidence="3 4">ICMP 18580</strain>
    </source>
</reference>
<dbReference type="InterPro" id="IPR029498">
    <property type="entry name" value="HeLo_dom"/>
</dbReference>
<feature type="region of interest" description="Disordered" evidence="1">
    <location>
        <begin position="105"/>
        <end position="141"/>
    </location>
</feature>
<name>A0A8H3WBE2_9PEZI</name>
<dbReference type="Pfam" id="PF14479">
    <property type="entry name" value="HeLo"/>
    <property type="match status" value="1"/>
</dbReference>
<dbReference type="Proteomes" id="UP000434172">
    <property type="component" value="Unassembled WGS sequence"/>
</dbReference>
<proteinExistence type="predicted"/>
<evidence type="ECO:0000259" key="2">
    <source>
        <dbReference type="Pfam" id="PF14479"/>
    </source>
</evidence>